<evidence type="ECO:0000313" key="2">
    <source>
        <dbReference type="EMBL" id="KPC52911.1"/>
    </source>
</evidence>
<name>A0A0N0XKK5_9NEIS</name>
<keyword evidence="1" id="KW-0732">Signal</keyword>
<keyword evidence="3" id="KW-1185">Reference proteome</keyword>
<dbReference type="RefSeq" id="WP_053937754.1">
    <property type="nucleotide sequence ID" value="NZ_LAQT01000008.1"/>
</dbReference>
<sequence>MAFHSIRISAKTAAVAMTLAACALLPTANAADHATLQVSLTVVSVCTVGSQQALAGQVGSNVNVSCSSRTPYQVEVSNPSLHQTRSALSRAEVQPETAIPGAAQTQNMHAAVANTAQSAVATITF</sequence>
<dbReference type="AlphaFoldDB" id="A0A0N0XKK5"/>
<dbReference type="EMBL" id="LAQT01000008">
    <property type="protein sequence ID" value="KPC52911.1"/>
    <property type="molecule type" value="Genomic_DNA"/>
</dbReference>
<comment type="caution">
    <text evidence="2">The sequence shown here is derived from an EMBL/GenBank/DDBJ whole genome shotgun (WGS) entry which is preliminary data.</text>
</comment>
<gene>
    <name evidence="2" type="ORF">WG78_10490</name>
</gene>
<accession>A0A0N0XKK5</accession>
<reference evidence="2 3" key="1">
    <citation type="submission" date="2015-07" db="EMBL/GenBank/DDBJ databases">
        <title>Draft genome sequence of the Amantichitinum ursilacus IGB-41, a new chitin-degrading bacterium.</title>
        <authorList>
            <person name="Kirstahler P."/>
            <person name="Guenther M."/>
            <person name="Grumaz C."/>
            <person name="Rupp S."/>
            <person name="Zibek S."/>
            <person name="Sohn K."/>
        </authorList>
    </citation>
    <scope>NUCLEOTIDE SEQUENCE [LARGE SCALE GENOMIC DNA]</scope>
    <source>
        <strain evidence="2 3">IGB-41</strain>
    </source>
</reference>
<protein>
    <recommendedName>
        <fullName evidence="4">Spore coat protein U domain-containing protein</fullName>
    </recommendedName>
</protein>
<dbReference type="PROSITE" id="PS51257">
    <property type="entry name" value="PROKAR_LIPOPROTEIN"/>
    <property type="match status" value="1"/>
</dbReference>
<evidence type="ECO:0000256" key="1">
    <source>
        <dbReference type="SAM" id="SignalP"/>
    </source>
</evidence>
<evidence type="ECO:0000313" key="3">
    <source>
        <dbReference type="Proteomes" id="UP000037939"/>
    </source>
</evidence>
<feature type="signal peptide" evidence="1">
    <location>
        <begin position="1"/>
        <end position="30"/>
    </location>
</feature>
<feature type="chain" id="PRO_5005863074" description="Spore coat protein U domain-containing protein" evidence="1">
    <location>
        <begin position="31"/>
        <end position="125"/>
    </location>
</feature>
<evidence type="ECO:0008006" key="4">
    <source>
        <dbReference type="Google" id="ProtNLM"/>
    </source>
</evidence>
<organism evidence="2 3">
    <name type="scientific">Amantichitinum ursilacus</name>
    <dbReference type="NCBI Taxonomy" id="857265"/>
    <lineage>
        <taxon>Bacteria</taxon>
        <taxon>Pseudomonadati</taxon>
        <taxon>Pseudomonadota</taxon>
        <taxon>Betaproteobacteria</taxon>
        <taxon>Neisseriales</taxon>
        <taxon>Chitinibacteraceae</taxon>
        <taxon>Amantichitinum</taxon>
    </lineage>
</organism>
<proteinExistence type="predicted"/>
<dbReference type="Proteomes" id="UP000037939">
    <property type="component" value="Unassembled WGS sequence"/>
</dbReference>